<feature type="compositionally biased region" description="Low complexity" evidence="1">
    <location>
        <begin position="124"/>
        <end position="135"/>
    </location>
</feature>
<feature type="region of interest" description="Disordered" evidence="1">
    <location>
        <begin position="124"/>
        <end position="150"/>
    </location>
</feature>
<feature type="compositionally biased region" description="Basic and acidic residues" evidence="1">
    <location>
        <begin position="168"/>
        <end position="178"/>
    </location>
</feature>
<sequence>MANDLPRIFDQFDDNDNLNSTYAEGNVLGNDLADERDFIAFSNHSAANYNIVQPSAPANESLDMSGAPIQYPYLGSPNYNNGNYNNYNNNNNDNNNNNNNNNNIYNAQMTMTMNDSYYSNILLNNNNNNSNSNNNAIQKPAASSQGHYEKPSEAPIAFYFGSDLDINQRRNDFNRSDDIPLPAFSSPLLTKSREQ</sequence>
<evidence type="ECO:0000256" key="1">
    <source>
        <dbReference type="SAM" id="MobiDB-lite"/>
    </source>
</evidence>
<feature type="non-terminal residue" evidence="2">
    <location>
        <position position="195"/>
    </location>
</feature>
<dbReference type="Proteomes" id="UP000023152">
    <property type="component" value="Unassembled WGS sequence"/>
</dbReference>
<dbReference type="EMBL" id="ASPP01014306">
    <property type="protein sequence ID" value="ETO18870.1"/>
    <property type="molecule type" value="Genomic_DNA"/>
</dbReference>
<reference evidence="2 3" key="1">
    <citation type="journal article" date="2013" name="Curr. Biol.">
        <title>The Genome of the Foraminiferan Reticulomyxa filosa.</title>
        <authorList>
            <person name="Glockner G."/>
            <person name="Hulsmann N."/>
            <person name="Schleicher M."/>
            <person name="Noegel A.A."/>
            <person name="Eichinger L."/>
            <person name="Gallinger C."/>
            <person name="Pawlowski J."/>
            <person name="Sierra R."/>
            <person name="Euteneuer U."/>
            <person name="Pillet L."/>
            <person name="Moustafa A."/>
            <person name="Platzer M."/>
            <person name="Groth M."/>
            <person name="Szafranski K."/>
            <person name="Schliwa M."/>
        </authorList>
    </citation>
    <scope>NUCLEOTIDE SEQUENCE [LARGE SCALE GENOMIC DNA]</scope>
</reference>
<proteinExistence type="predicted"/>
<accession>X6MXZ7</accession>
<organism evidence="2 3">
    <name type="scientific">Reticulomyxa filosa</name>
    <dbReference type="NCBI Taxonomy" id="46433"/>
    <lineage>
        <taxon>Eukaryota</taxon>
        <taxon>Sar</taxon>
        <taxon>Rhizaria</taxon>
        <taxon>Retaria</taxon>
        <taxon>Foraminifera</taxon>
        <taxon>Monothalamids</taxon>
        <taxon>Reticulomyxidae</taxon>
        <taxon>Reticulomyxa</taxon>
    </lineage>
</organism>
<evidence type="ECO:0000313" key="3">
    <source>
        <dbReference type="Proteomes" id="UP000023152"/>
    </source>
</evidence>
<gene>
    <name evidence="2" type="ORF">RFI_18378</name>
</gene>
<feature type="region of interest" description="Disordered" evidence="1">
    <location>
        <begin position="80"/>
        <end position="104"/>
    </location>
</feature>
<name>X6MXZ7_RETFI</name>
<evidence type="ECO:0000313" key="2">
    <source>
        <dbReference type="EMBL" id="ETO18870.1"/>
    </source>
</evidence>
<keyword evidence="3" id="KW-1185">Reference proteome</keyword>
<comment type="caution">
    <text evidence="2">The sequence shown here is derived from an EMBL/GenBank/DDBJ whole genome shotgun (WGS) entry which is preliminary data.</text>
</comment>
<feature type="region of interest" description="Disordered" evidence="1">
    <location>
        <begin position="168"/>
        <end position="195"/>
    </location>
</feature>
<protein>
    <submittedName>
        <fullName evidence="2">Uncharacterized protein</fullName>
    </submittedName>
</protein>
<dbReference type="AlphaFoldDB" id="X6MXZ7"/>